<dbReference type="GO" id="GO:0042744">
    <property type="term" value="P:hydrogen peroxide catabolic process"/>
    <property type="evidence" value="ECO:0007669"/>
    <property type="project" value="UniProtKB-KW"/>
</dbReference>
<comment type="caution">
    <text evidence="15">The sequence shown here is derived from an EMBL/GenBank/DDBJ whole genome shotgun (WGS) entry which is preliminary data.</text>
</comment>
<evidence type="ECO:0000256" key="1">
    <source>
        <dbReference type="ARBA" id="ARBA00001971"/>
    </source>
</evidence>
<accession>A0A8H7ZES0</accession>
<dbReference type="GO" id="GO:0004096">
    <property type="term" value="F:catalase activity"/>
    <property type="evidence" value="ECO:0007669"/>
    <property type="project" value="UniProtKB-EC"/>
</dbReference>
<dbReference type="EMBL" id="JAEOAQ010000007">
    <property type="protein sequence ID" value="KAG5417526.1"/>
    <property type="molecule type" value="Genomic_DNA"/>
</dbReference>
<dbReference type="GO" id="GO:0005777">
    <property type="term" value="C:peroxisome"/>
    <property type="evidence" value="ECO:0007669"/>
    <property type="project" value="TreeGrafter"/>
</dbReference>
<evidence type="ECO:0000256" key="6">
    <source>
        <dbReference type="ARBA" id="ARBA00023002"/>
    </source>
</evidence>
<evidence type="ECO:0000256" key="10">
    <source>
        <dbReference type="PIRSR" id="PIRSR038928-1"/>
    </source>
</evidence>
<feature type="binding site" description="axial binding residue" evidence="11">
    <location>
        <position position="336"/>
    </location>
    <ligand>
        <name>heme</name>
        <dbReference type="ChEBI" id="CHEBI:30413"/>
    </ligand>
    <ligandPart>
        <name>Fe</name>
        <dbReference type="ChEBI" id="CHEBI:18248"/>
    </ligandPart>
</feature>
<keyword evidence="7 11" id="KW-0408">Iron</keyword>
<dbReference type="Pfam" id="PF00199">
    <property type="entry name" value="Catalase"/>
    <property type="match status" value="1"/>
</dbReference>
<dbReference type="InterPro" id="IPR024708">
    <property type="entry name" value="Catalase_AS"/>
</dbReference>
<evidence type="ECO:0000256" key="5">
    <source>
        <dbReference type="ARBA" id="ARBA00022723"/>
    </source>
</evidence>
<keyword evidence="5 11" id="KW-0479">Metal-binding</keyword>
<organism evidence="15 16">
    <name type="scientific">Candida metapsilosis</name>
    <dbReference type="NCBI Taxonomy" id="273372"/>
    <lineage>
        <taxon>Eukaryota</taxon>
        <taxon>Fungi</taxon>
        <taxon>Dikarya</taxon>
        <taxon>Ascomycota</taxon>
        <taxon>Saccharomycotina</taxon>
        <taxon>Pichiomycetes</taxon>
        <taxon>Debaryomycetaceae</taxon>
        <taxon>Candida/Lodderomyces clade</taxon>
        <taxon>Candida</taxon>
    </lineage>
</organism>
<keyword evidence="3 12" id="KW-0575">Peroxidase</keyword>
<evidence type="ECO:0000313" key="15">
    <source>
        <dbReference type="EMBL" id="KAG5417526.1"/>
    </source>
</evidence>
<dbReference type="Pfam" id="PF06628">
    <property type="entry name" value="Catalase-rel"/>
    <property type="match status" value="1"/>
</dbReference>
<feature type="active site" evidence="10">
    <location>
        <position position="126"/>
    </location>
</feature>
<dbReference type="InterPro" id="IPR024711">
    <property type="entry name" value="Catalase_clade1/3"/>
</dbReference>
<dbReference type="PIRSF" id="PIRSF038928">
    <property type="entry name" value="Catalase_clade1-3"/>
    <property type="match status" value="1"/>
</dbReference>
<dbReference type="SMART" id="SM01060">
    <property type="entry name" value="Catalase"/>
    <property type="match status" value="1"/>
</dbReference>
<comment type="function">
    <text evidence="9 13">Catalyzes the degradation of hydrogen peroxide (H(2)O(2)) generated by peroxisomal oxidases to water and oxygen, thereby protecting cells from the toxic effects of hydrogen peroxide.</text>
</comment>
<dbReference type="PANTHER" id="PTHR11465">
    <property type="entry name" value="CATALASE"/>
    <property type="match status" value="1"/>
</dbReference>
<evidence type="ECO:0000256" key="2">
    <source>
        <dbReference type="ARBA" id="ARBA00005329"/>
    </source>
</evidence>
<evidence type="ECO:0000256" key="3">
    <source>
        <dbReference type="ARBA" id="ARBA00022559"/>
    </source>
</evidence>
<dbReference type="GO" id="GO:0005739">
    <property type="term" value="C:mitochondrion"/>
    <property type="evidence" value="ECO:0007669"/>
    <property type="project" value="TreeGrafter"/>
</dbReference>
<sequence>MAPVYTNSQGNPIPEPFATQRIGKHGPLLMQDVNLIDNLAHFDRERIPERVVHAKGSGAYGVFEVTDDITDICAAKFLDTVGKKTKIFTRFSTVGGELGSADSARDPRGFATKFYTEEGILDLVYNNTPIFFIRDPSKFPHFIHTQKRNPETHLKDANMFWDYLTSNPESVHQVCILFSDRGTPASYRHMHGFSGHTYKWANAKGEWHYVQVHFLTDQGIKNLTVEEAGELAGSNPDFAQEDLFKSIAAGNYPSWTCYIQTMTEEQAKKVPFSVFDLTKVWPHKDFPLRRFGKFTLNENPKNYFAEVEQAAFSPANSVPSMQPSADPVLQSRLFSYTDTQRYRLGANYAQIPVNCPLHGSVYAPNVRDGPMNVNGNYGALPNYLASDIPVEFKQSSLQEDQEVWEGAATPFHWKATSYEWEQPAQLWKVLGRTPGQQEHLAHNIAVHVAAAKHEIQDRVFKYFGGVSPELEALIKKEVYQLSPRNLVVLHEGHPQPEPHLHKLPQHCPLFVDEAKLAEAPVDPLLEESFDPQHEFD</sequence>
<comment type="cofactor">
    <cofactor evidence="1 11">
        <name>heme</name>
        <dbReference type="ChEBI" id="CHEBI:30413"/>
    </cofactor>
</comment>
<dbReference type="AlphaFoldDB" id="A0A8H7ZES0"/>
<dbReference type="Gene3D" id="2.40.180.10">
    <property type="entry name" value="Catalase core domain"/>
    <property type="match status" value="1"/>
</dbReference>
<dbReference type="GeneID" id="93653791"/>
<proteinExistence type="inferred from homology"/>
<evidence type="ECO:0000256" key="11">
    <source>
        <dbReference type="PIRSR" id="PIRSR038928-2"/>
    </source>
</evidence>
<dbReference type="GO" id="GO:0020037">
    <property type="term" value="F:heme binding"/>
    <property type="evidence" value="ECO:0007669"/>
    <property type="project" value="InterPro"/>
</dbReference>
<dbReference type="GO" id="GO:0046872">
    <property type="term" value="F:metal ion binding"/>
    <property type="evidence" value="ECO:0007669"/>
    <property type="project" value="UniProtKB-KW"/>
</dbReference>
<dbReference type="PRINTS" id="PR00067">
    <property type="entry name" value="CATALASE"/>
</dbReference>
<evidence type="ECO:0000256" key="12">
    <source>
        <dbReference type="RuleBase" id="RU000498"/>
    </source>
</evidence>
<evidence type="ECO:0000256" key="8">
    <source>
        <dbReference type="ARBA" id="ARBA00023324"/>
    </source>
</evidence>
<dbReference type="GO" id="GO:0042542">
    <property type="term" value="P:response to hydrogen peroxide"/>
    <property type="evidence" value="ECO:0007669"/>
    <property type="project" value="TreeGrafter"/>
</dbReference>
<dbReference type="InterPro" id="IPR002226">
    <property type="entry name" value="Catalase_haem_BS"/>
</dbReference>
<gene>
    <name evidence="15" type="ORF">I9W82_005162</name>
</gene>
<evidence type="ECO:0000259" key="14">
    <source>
        <dbReference type="SMART" id="SM01060"/>
    </source>
</evidence>
<dbReference type="FunFam" id="2.40.180.10:FF:000001">
    <property type="entry name" value="Catalase"/>
    <property type="match status" value="1"/>
</dbReference>
<evidence type="ECO:0000256" key="7">
    <source>
        <dbReference type="ARBA" id="ARBA00023004"/>
    </source>
</evidence>
<evidence type="ECO:0000256" key="13">
    <source>
        <dbReference type="RuleBase" id="RU004142"/>
    </source>
</evidence>
<dbReference type="PANTHER" id="PTHR11465:SF9">
    <property type="entry name" value="CATALASE"/>
    <property type="match status" value="1"/>
</dbReference>
<reference evidence="15 16" key="1">
    <citation type="submission" date="2020-12" db="EMBL/GenBank/DDBJ databases">
        <title>Effect of drift, selection, and recombination on the evolution of hybrid genomes in Candida yeast pathogens.</title>
        <authorList>
            <person name="Mixao V."/>
            <person name="Ksiezopolska E."/>
            <person name="Saus E."/>
            <person name="Boekhout T."/>
            <person name="Gacser A."/>
            <person name="Gabaldon T."/>
        </authorList>
    </citation>
    <scope>NUCLEOTIDE SEQUENCE [LARGE SCALE GENOMIC DNA]</scope>
    <source>
        <strain evidence="15 16">BP57</strain>
    </source>
</reference>
<evidence type="ECO:0000256" key="9">
    <source>
        <dbReference type="ARBA" id="ARBA00044729"/>
    </source>
</evidence>
<dbReference type="PROSITE" id="PS00438">
    <property type="entry name" value="CATALASE_2"/>
    <property type="match status" value="1"/>
</dbReference>
<dbReference type="CDD" id="cd08157">
    <property type="entry name" value="catalase_fungal"/>
    <property type="match status" value="1"/>
</dbReference>
<evidence type="ECO:0000256" key="4">
    <source>
        <dbReference type="ARBA" id="ARBA00022617"/>
    </source>
</evidence>
<dbReference type="SUPFAM" id="SSF56634">
    <property type="entry name" value="Heme-dependent catalase-like"/>
    <property type="match status" value="1"/>
</dbReference>
<evidence type="ECO:0000313" key="16">
    <source>
        <dbReference type="Proteomes" id="UP000669133"/>
    </source>
</evidence>
<comment type="similarity">
    <text evidence="2 12">Belongs to the catalase family.</text>
</comment>
<feature type="domain" description="Catalase core" evidence="14">
    <location>
        <begin position="6"/>
        <end position="392"/>
    </location>
</feature>
<dbReference type="PROSITE" id="PS51402">
    <property type="entry name" value="CATALASE_3"/>
    <property type="match status" value="1"/>
</dbReference>
<comment type="catalytic activity">
    <reaction evidence="12">
        <text>2 H2O2 = O2 + 2 H2O</text>
        <dbReference type="Rhea" id="RHEA:20309"/>
        <dbReference type="ChEBI" id="CHEBI:15377"/>
        <dbReference type="ChEBI" id="CHEBI:15379"/>
        <dbReference type="ChEBI" id="CHEBI:16240"/>
        <dbReference type="EC" id="1.11.1.6"/>
    </reaction>
</comment>
<name>A0A8H7ZES0_9ASCO</name>
<dbReference type="EC" id="1.11.1.6" evidence="12"/>
<dbReference type="RefSeq" id="XP_067546642.1">
    <property type="nucleotide sequence ID" value="XM_067694309.1"/>
</dbReference>
<feature type="active site" evidence="10">
    <location>
        <position position="53"/>
    </location>
</feature>
<keyword evidence="4 11" id="KW-0349">Heme</keyword>
<dbReference type="PROSITE" id="PS00437">
    <property type="entry name" value="CATALASE_1"/>
    <property type="match status" value="1"/>
</dbReference>
<dbReference type="InterPro" id="IPR020835">
    <property type="entry name" value="Catalase_sf"/>
</dbReference>
<protein>
    <recommendedName>
        <fullName evidence="12">Catalase</fullName>
        <ecNumber evidence="12">1.11.1.6</ecNumber>
    </recommendedName>
</protein>
<keyword evidence="16" id="KW-1185">Reference proteome</keyword>
<dbReference type="InterPro" id="IPR011614">
    <property type="entry name" value="Catalase_core"/>
</dbReference>
<dbReference type="InterPro" id="IPR010582">
    <property type="entry name" value="Catalase_immune_responsive"/>
</dbReference>
<keyword evidence="6 12" id="KW-0560">Oxidoreductase</keyword>
<keyword evidence="8 12" id="KW-0376">Hydrogen peroxide</keyword>
<dbReference type="OrthoDB" id="6880011at2759"/>
<dbReference type="Proteomes" id="UP000669133">
    <property type="component" value="Unassembled WGS sequence"/>
</dbReference>
<dbReference type="InterPro" id="IPR018028">
    <property type="entry name" value="Catalase"/>
</dbReference>